<proteinExistence type="predicted"/>
<dbReference type="EMBL" id="BNEA01000015">
    <property type="protein sequence ID" value="GHI53945.1"/>
    <property type="molecule type" value="Genomic_DNA"/>
</dbReference>
<gene>
    <name evidence="1" type="ORF">Srubr_37910</name>
</gene>
<comment type="caution">
    <text evidence="1">The sequence shown here is derived from an EMBL/GenBank/DDBJ whole genome shotgun (WGS) entry which is preliminary data.</text>
</comment>
<evidence type="ECO:0000313" key="1">
    <source>
        <dbReference type="EMBL" id="GHI53945.1"/>
    </source>
</evidence>
<organism evidence="1 2">
    <name type="scientific">Streptomyces rubradiris</name>
    <name type="common">Streptomyces achromogenes subsp. rubradiris</name>
    <dbReference type="NCBI Taxonomy" id="285531"/>
    <lineage>
        <taxon>Bacteria</taxon>
        <taxon>Bacillati</taxon>
        <taxon>Actinomycetota</taxon>
        <taxon>Actinomycetes</taxon>
        <taxon>Kitasatosporales</taxon>
        <taxon>Streptomycetaceae</taxon>
        <taxon>Streptomyces</taxon>
    </lineage>
</organism>
<evidence type="ECO:0000313" key="2">
    <source>
        <dbReference type="Proteomes" id="UP000646738"/>
    </source>
</evidence>
<sequence length="64" mass="6679">MDLTDALERMVTAFVPTIQGPGSVQDWVRALTGAAVAVVADAIGKARAPRSAADTAILVARMRK</sequence>
<dbReference type="Proteomes" id="UP000646738">
    <property type="component" value="Unassembled WGS sequence"/>
</dbReference>
<name>A0ABQ3RDK9_STRRR</name>
<accession>A0ABQ3RDK9</accession>
<keyword evidence="2" id="KW-1185">Reference proteome</keyword>
<protein>
    <submittedName>
        <fullName evidence="1">Uncharacterized protein</fullName>
    </submittedName>
</protein>
<reference evidence="2" key="1">
    <citation type="submission" date="2023-07" db="EMBL/GenBank/DDBJ databases">
        <title>Whole genome shotgun sequence of Streptomyces achromogenes subsp. rubradiris NBRC 14000.</title>
        <authorList>
            <person name="Komaki H."/>
            <person name="Tamura T."/>
        </authorList>
    </citation>
    <scope>NUCLEOTIDE SEQUENCE [LARGE SCALE GENOMIC DNA]</scope>
    <source>
        <strain evidence="2">NBRC 14000</strain>
    </source>
</reference>